<dbReference type="RefSeq" id="XP_060032565.1">
    <property type="nucleotide sequence ID" value="XM_060176582.1"/>
</dbReference>
<evidence type="ECO:0000313" key="2">
    <source>
        <dbReference type="RefSeq" id="XP_060032564.1"/>
    </source>
</evidence>
<dbReference type="InterPro" id="IPR040028">
    <property type="entry name" value="IFTAP"/>
</dbReference>
<accession>A0ABM3W7L0</accession>
<evidence type="ECO:0000313" key="1">
    <source>
        <dbReference type="Proteomes" id="UP001652624"/>
    </source>
</evidence>
<organism evidence="1 2">
    <name type="scientific">Erinaceus europaeus</name>
    <name type="common">Western European hedgehog</name>
    <dbReference type="NCBI Taxonomy" id="9365"/>
    <lineage>
        <taxon>Eukaryota</taxon>
        <taxon>Metazoa</taxon>
        <taxon>Chordata</taxon>
        <taxon>Craniata</taxon>
        <taxon>Vertebrata</taxon>
        <taxon>Euteleostomi</taxon>
        <taxon>Mammalia</taxon>
        <taxon>Eutheria</taxon>
        <taxon>Laurasiatheria</taxon>
        <taxon>Eulipotyphla</taxon>
        <taxon>Erinaceidae</taxon>
        <taxon>Erinaceinae</taxon>
        <taxon>Erinaceus</taxon>
    </lineage>
</organism>
<evidence type="ECO:0000313" key="3">
    <source>
        <dbReference type="RefSeq" id="XP_060032565.1"/>
    </source>
</evidence>
<protein>
    <submittedName>
        <fullName evidence="2 3">Intraflagellar transport-associated protein isoform X1</fullName>
    </submittedName>
</protein>
<gene>
    <name evidence="2 3" type="primary">IFTAP</name>
</gene>
<dbReference type="Pfam" id="PF17722">
    <property type="entry name" value="IFTAP"/>
    <property type="match status" value="1"/>
</dbReference>
<dbReference type="RefSeq" id="XP_060032564.1">
    <property type="nucleotide sequence ID" value="XM_060176581.1"/>
</dbReference>
<dbReference type="PANTHER" id="PTHR35543:SF1">
    <property type="entry name" value="INTRAFLAGELLAR TRANSPORT-ASSOCIATED PROTEIN"/>
    <property type="match status" value="1"/>
</dbReference>
<reference evidence="2 3" key="1">
    <citation type="submission" date="2025-05" db="UniProtKB">
        <authorList>
            <consortium name="RefSeq"/>
        </authorList>
    </citation>
    <scope>IDENTIFICATION</scope>
</reference>
<name>A0ABM3W7L0_ERIEU</name>
<proteinExistence type="predicted"/>
<dbReference type="Proteomes" id="UP001652624">
    <property type="component" value="Chromosome 17"/>
</dbReference>
<keyword evidence="1" id="KW-1185">Reference proteome</keyword>
<dbReference type="GeneID" id="103112418"/>
<dbReference type="PANTHER" id="PTHR35543">
    <property type="entry name" value="PROTEIN C11ORF74"/>
    <property type="match status" value="1"/>
</dbReference>
<sequence length="247" mass="27778">MPAYLSGQDIMDEHQLIEEVLDKFVNGHEQTYEEFLSTFTHLSKEDHETKRRVYGNDSSENILTSIKFANGDKPDDHHLENKTISLPTSLQCSEEEQFQIVLDEGQKVGSSLQGDLNRAGKVKVDNFLDLEDLDLDEELKLKMNSDFLLLPGEVEQDLSVSIPSYIPSMVQSSAPAVKLKSTKKGTNIQTEEILGDEVQPFSLDEEFDYDNVILTPKFTAAEIDAIKELSKQKKTASTDLDLEAPHD</sequence>